<dbReference type="Proteomes" id="UP000002943">
    <property type="component" value="Unassembled WGS sequence"/>
</dbReference>
<dbReference type="Gene3D" id="3.90.950.10">
    <property type="match status" value="1"/>
</dbReference>
<dbReference type="Pfam" id="PF01931">
    <property type="entry name" value="NTPase_I-T"/>
    <property type="match status" value="1"/>
</dbReference>
<dbReference type="InterPro" id="IPR002786">
    <property type="entry name" value="Non_canon_purine_NTPase"/>
</dbReference>
<dbReference type="InterPro" id="IPR029001">
    <property type="entry name" value="ITPase-like_fam"/>
</dbReference>
<dbReference type="GO" id="GO:0009117">
    <property type="term" value="P:nucleotide metabolic process"/>
    <property type="evidence" value="ECO:0007669"/>
    <property type="project" value="UniProtKB-KW"/>
</dbReference>
<sequence length="175" mass="19270">MKKVIVTSLNPAKINAVKSAFDAVFPNQAHQFIGVKTDSGVPDQPMNDEETYSGAQNRVNNTRNSHPDADFYVGIEAGIDGQFTFAWMIIESENQRGQSRSACLMLPPEVTNKVSINRELGDVMDEVFGTENIKQKGGAISLLTHDLLTRSSVYHQALVLALIPFANSELFPEIM</sequence>
<comment type="catalytic activity">
    <reaction evidence="9 11">
        <text>XTP + H2O = XDP + phosphate + H(+)</text>
        <dbReference type="Rhea" id="RHEA:28406"/>
        <dbReference type="ChEBI" id="CHEBI:15377"/>
        <dbReference type="ChEBI" id="CHEBI:15378"/>
        <dbReference type="ChEBI" id="CHEBI:43474"/>
        <dbReference type="ChEBI" id="CHEBI:59884"/>
        <dbReference type="ChEBI" id="CHEBI:61314"/>
        <dbReference type="EC" id="3.6.1.73"/>
    </reaction>
</comment>
<proteinExistence type="inferred from homology"/>
<keyword evidence="2 11" id="KW-0479">Metal-binding</keyword>
<keyword evidence="6 11" id="KW-0546">Nucleotide metabolism</keyword>
<comment type="caution">
    <text evidence="11">Lacks conserved residue(s) required for the propagation of feature annotation.</text>
</comment>
<evidence type="ECO:0000313" key="15">
    <source>
        <dbReference type="Proteomes" id="UP000002943"/>
    </source>
</evidence>
<comment type="catalytic activity">
    <reaction evidence="8 11">
        <text>ITP + H2O = IDP + phosphate + H(+)</text>
        <dbReference type="Rhea" id="RHEA:28330"/>
        <dbReference type="ChEBI" id="CHEBI:15377"/>
        <dbReference type="ChEBI" id="CHEBI:15378"/>
        <dbReference type="ChEBI" id="CHEBI:43474"/>
        <dbReference type="ChEBI" id="CHEBI:58280"/>
        <dbReference type="ChEBI" id="CHEBI:61402"/>
        <dbReference type="EC" id="3.6.1.73"/>
    </reaction>
</comment>
<evidence type="ECO:0000256" key="5">
    <source>
        <dbReference type="ARBA" id="ARBA00022842"/>
    </source>
</evidence>
<evidence type="ECO:0000256" key="4">
    <source>
        <dbReference type="ARBA" id="ARBA00022801"/>
    </source>
</evidence>
<comment type="similarity">
    <text evidence="10 11">Belongs to the YjjX NTPase family.</text>
</comment>
<reference evidence="14 15" key="1">
    <citation type="journal article" date="2012" name="Int. J. Syst. Evol. Microbiol.">
        <title>Vibrio caribbeanicus sp. nov., isolated from the marine sponge Scleritoderma cyanea.</title>
        <authorList>
            <person name="Hoffmann M."/>
            <person name="Monday S.R."/>
            <person name="Allard M.W."/>
            <person name="Strain E.A."/>
            <person name="Whittaker P."/>
            <person name="Naum M."/>
            <person name="McCarthy P.J."/>
            <person name="Lopez J.V."/>
            <person name="Fischer M."/>
            <person name="Brown E.W."/>
        </authorList>
    </citation>
    <scope>NUCLEOTIDE SEQUENCE [LARGE SCALE GENOMIC DNA]</scope>
    <source>
        <strain evidence="14 15">ATCC BAA-2122</strain>
    </source>
</reference>
<feature type="binding site" evidence="11">
    <location>
        <position position="38"/>
    </location>
    <ligand>
        <name>Mg(2+)</name>
        <dbReference type="ChEBI" id="CHEBI:18420"/>
    </ligand>
</feature>
<evidence type="ECO:0000256" key="8">
    <source>
        <dbReference type="ARBA" id="ARBA00048174"/>
    </source>
</evidence>
<dbReference type="EMBL" id="AEIU01000037">
    <property type="protein sequence ID" value="EFP97917.1"/>
    <property type="molecule type" value="Genomic_DNA"/>
</dbReference>
<protein>
    <recommendedName>
        <fullName evidence="11">Inosine/xanthosine triphosphatase</fullName>
        <shortName evidence="11">ITPase/XTPase</shortName>
        <ecNumber evidence="11">3.6.1.73</ecNumber>
    </recommendedName>
    <alternativeName>
        <fullName evidence="11">Non-canonical purine NTP phosphatase</fullName>
    </alternativeName>
    <alternativeName>
        <fullName evidence="11">Non-standard purine NTP phosphatase</fullName>
    </alternativeName>
    <alternativeName>
        <fullName evidence="11">Nucleoside-triphosphate phosphatase</fullName>
        <shortName evidence="11">NTPase</shortName>
    </alternativeName>
</protein>
<evidence type="ECO:0000259" key="13">
    <source>
        <dbReference type="Pfam" id="PF01931"/>
    </source>
</evidence>
<evidence type="ECO:0000256" key="6">
    <source>
        <dbReference type="ARBA" id="ARBA00023080"/>
    </source>
</evidence>
<dbReference type="STRING" id="796620.VIBC2010_02830"/>
<dbReference type="RefSeq" id="WP_009599982.1">
    <property type="nucleotide sequence ID" value="NZ_AEIU01000037.1"/>
</dbReference>
<name>E3BGA4_9VIBR</name>
<keyword evidence="3 11" id="KW-0547">Nucleotide-binding</keyword>
<evidence type="ECO:0000256" key="1">
    <source>
        <dbReference type="ARBA" id="ARBA00001936"/>
    </source>
</evidence>
<dbReference type="AlphaFoldDB" id="E3BGA4"/>
<dbReference type="GO" id="GO:0006772">
    <property type="term" value="P:thiamine metabolic process"/>
    <property type="evidence" value="ECO:0007669"/>
    <property type="project" value="TreeGrafter"/>
</dbReference>
<evidence type="ECO:0000256" key="11">
    <source>
        <dbReference type="HAMAP-Rule" id="MF_00648"/>
    </source>
</evidence>
<evidence type="ECO:0000256" key="7">
    <source>
        <dbReference type="ARBA" id="ARBA00023211"/>
    </source>
</evidence>
<feature type="domain" description="Non-canonical purine NTP phosphatase/PRRC1" evidence="13">
    <location>
        <begin position="8"/>
        <end position="165"/>
    </location>
</feature>
<feature type="region of interest" description="Disordered" evidence="12">
    <location>
        <begin position="37"/>
        <end position="63"/>
    </location>
</feature>
<evidence type="ECO:0000256" key="2">
    <source>
        <dbReference type="ARBA" id="ARBA00022723"/>
    </source>
</evidence>
<dbReference type="InterPro" id="IPR050299">
    <property type="entry name" value="YjjX_NTPase"/>
</dbReference>
<comment type="cofactor">
    <cofactor evidence="1">
        <name>Mn(2+)</name>
        <dbReference type="ChEBI" id="CHEBI:29035"/>
    </cofactor>
</comment>
<evidence type="ECO:0000313" key="14">
    <source>
        <dbReference type="EMBL" id="EFP97917.1"/>
    </source>
</evidence>
<dbReference type="EC" id="3.6.1.73" evidence="11"/>
<keyword evidence="4 11" id="KW-0378">Hydrolase</keyword>
<feature type="binding site" evidence="11">
    <location>
        <begin position="68"/>
        <end position="69"/>
    </location>
    <ligand>
        <name>substrate</name>
    </ligand>
</feature>
<comment type="caution">
    <text evidence="14">The sequence shown here is derived from an EMBL/GenBank/DDBJ whole genome shotgun (WGS) entry which is preliminary data.</text>
</comment>
<keyword evidence="15" id="KW-1185">Reference proteome</keyword>
<keyword evidence="7 11" id="KW-0464">Manganese</keyword>
<dbReference type="NCBIfam" id="TIGR00258">
    <property type="entry name" value="inosine/xanthosine triphosphatase"/>
    <property type="match status" value="1"/>
</dbReference>
<accession>E3BGA4</accession>
<evidence type="ECO:0000256" key="10">
    <source>
        <dbReference type="ARBA" id="ARBA00060855"/>
    </source>
</evidence>
<dbReference type="PANTHER" id="PTHR34699">
    <property type="match status" value="1"/>
</dbReference>
<feature type="compositionally biased region" description="Polar residues" evidence="12">
    <location>
        <begin position="53"/>
        <end position="63"/>
    </location>
</feature>
<dbReference type="InterPro" id="IPR026533">
    <property type="entry name" value="NTPase/PRRC1"/>
</dbReference>
<dbReference type="NCBIfam" id="NF003459">
    <property type="entry name" value="PRK05074.1"/>
    <property type="match status" value="1"/>
</dbReference>
<comment type="function">
    <text evidence="11">Phosphatase that hydrolyzes non-canonical purine nucleotides such as XTP and ITP to their respective diphosphate derivatives. Probably excludes non-canonical purines from DNA/RNA precursor pool, thus preventing their incorporation into DNA/RNA and avoiding chromosomal lesions.</text>
</comment>
<gene>
    <name evidence="14" type="ORF">VIBC2010_02830</name>
</gene>
<comment type="cofactor">
    <cofactor evidence="11">
        <name>Mg(2+)</name>
        <dbReference type="ChEBI" id="CHEBI:18420"/>
    </cofactor>
    <cofactor evidence="11">
        <name>Mn(2+)</name>
        <dbReference type="ChEBI" id="CHEBI:29035"/>
    </cofactor>
    <text evidence="11">Binds 1 divalent metal cation per subunit; can use either Mg(2+) or Mn(2+).</text>
</comment>
<comment type="subunit">
    <text evidence="11">Homodimer.</text>
</comment>
<dbReference type="PANTHER" id="PTHR34699:SF2">
    <property type="entry name" value="NON-CANONICAL PURINE NTP PHOSPHATASE_PRRC1 DOMAIN-CONTAINING PROTEIN"/>
    <property type="match status" value="1"/>
</dbReference>
<organism evidence="14 15">
    <name type="scientific">Vibrio caribbeanicus ATCC BAA-2122</name>
    <dbReference type="NCBI Taxonomy" id="796620"/>
    <lineage>
        <taxon>Bacteria</taxon>
        <taxon>Pseudomonadati</taxon>
        <taxon>Pseudomonadota</taxon>
        <taxon>Gammaproteobacteria</taxon>
        <taxon>Vibrionales</taxon>
        <taxon>Vibrionaceae</taxon>
        <taxon>Vibrio</taxon>
    </lineage>
</organism>
<dbReference type="HAMAP" id="MF_00648">
    <property type="entry name" value="Non_canon_purine_NTPase_YjjX"/>
    <property type="match status" value="1"/>
</dbReference>
<dbReference type="GO" id="GO:0000166">
    <property type="term" value="F:nucleotide binding"/>
    <property type="evidence" value="ECO:0007669"/>
    <property type="project" value="UniProtKB-KW"/>
</dbReference>
<evidence type="ECO:0000256" key="3">
    <source>
        <dbReference type="ARBA" id="ARBA00022741"/>
    </source>
</evidence>
<dbReference type="OrthoDB" id="6334099at2"/>
<evidence type="ECO:0000256" key="9">
    <source>
        <dbReference type="ARBA" id="ARBA00048781"/>
    </source>
</evidence>
<dbReference type="SUPFAM" id="SSF52972">
    <property type="entry name" value="ITPase-like"/>
    <property type="match status" value="1"/>
</dbReference>
<keyword evidence="5 11" id="KW-0460">Magnesium</keyword>
<dbReference type="GO" id="GO:0046872">
    <property type="term" value="F:metal ion binding"/>
    <property type="evidence" value="ECO:0007669"/>
    <property type="project" value="UniProtKB-KW"/>
</dbReference>
<feature type="binding site" evidence="11">
    <location>
        <position position="68"/>
    </location>
    <ligand>
        <name>Mg(2+)</name>
        <dbReference type="ChEBI" id="CHEBI:18420"/>
    </ligand>
</feature>
<dbReference type="eggNOG" id="COG1986">
    <property type="taxonomic scope" value="Bacteria"/>
</dbReference>
<dbReference type="GO" id="GO:0103023">
    <property type="term" value="F:ITPase activity"/>
    <property type="evidence" value="ECO:0007669"/>
    <property type="project" value="UniProtKB-EC"/>
</dbReference>
<evidence type="ECO:0000256" key="12">
    <source>
        <dbReference type="SAM" id="MobiDB-lite"/>
    </source>
</evidence>
<dbReference type="FunFam" id="3.90.950.10:FF:000002">
    <property type="entry name" value="Inosine/xanthosine triphosphatase"/>
    <property type="match status" value="1"/>
</dbReference>